<feature type="compositionally biased region" description="Basic and acidic residues" evidence="14">
    <location>
        <begin position="835"/>
        <end position="849"/>
    </location>
</feature>
<keyword evidence="5" id="KW-0690">Ribosome biogenesis</keyword>
<feature type="compositionally biased region" description="Gly residues" evidence="14">
    <location>
        <begin position="1090"/>
        <end position="1131"/>
    </location>
</feature>
<dbReference type="Gene3D" id="3.40.50.300">
    <property type="entry name" value="P-loop containing nucleotide triphosphate hydrolases"/>
    <property type="match status" value="2"/>
</dbReference>
<dbReference type="GO" id="GO:0042254">
    <property type="term" value="P:ribosome biogenesis"/>
    <property type="evidence" value="ECO:0007669"/>
    <property type="project" value="UniProtKB-KW"/>
</dbReference>
<evidence type="ECO:0000256" key="2">
    <source>
        <dbReference type="ARBA" id="ARBA00004123"/>
    </source>
</evidence>
<feature type="compositionally biased region" description="Gly residues" evidence="14">
    <location>
        <begin position="1014"/>
        <end position="1023"/>
    </location>
</feature>
<feature type="compositionally biased region" description="Acidic residues" evidence="14">
    <location>
        <begin position="820"/>
        <end position="834"/>
    </location>
</feature>
<evidence type="ECO:0000259" key="15">
    <source>
        <dbReference type="PROSITE" id="PS51192"/>
    </source>
</evidence>
<dbReference type="SMART" id="SM01123">
    <property type="entry name" value="DBP10CT"/>
    <property type="match status" value="1"/>
</dbReference>
<feature type="domain" description="DEAD-box RNA helicase Q" evidence="17">
    <location>
        <begin position="96"/>
        <end position="124"/>
    </location>
</feature>
<gene>
    <name evidence="19" type="ORF">A4X03_0g460</name>
    <name evidence="18" type="ORF">JKIAZH3_G2173</name>
</gene>
<feature type="region of interest" description="Disordered" evidence="14">
    <location>
        <begin position="991"/>
        <end position="1171"/>
    </location>
</feature>
<dbReference type="PROSITE" id="PS51192">
    <property type="entry name" value="HELICASE_ATP_BIND_1"/>
    <property type="match status" value="1"/>
</dbReference>
<dbReference type="GO" id="GO:0003723">
    <property type="term" value="F:RNA binding"/>
    <property type="evidence" value="ECO:0007669"/>
    <property type="project" value="UniProtKB-KW"/>
</dbReference>
<reference evidence="18" key="3">
    <citation type="submission" date="2020-10" db="EMBL/GenBank/DDBJ databases">
        <authorList>
            <person name="Sedaghatjoo S."/>
        </authorList>
    </citation>
    <scope>NUCLEOTIDE SEQUENCE</scope>
    <source>
        <strain evidence="18">AZH3</strain>
    </source>
</reference>
<evidence type="ECO:0000256" key="8">
    <source>
        <dbReference type="ARBA" id="ARBA00022806"/>
    </source>
</evidence>
<dbReference type="PROSITE" id="PS51194">
    <property type="entry name" value="HELICASE_CTER"/>
    <property type="match status" value="1"/>
</dbReference>
<dbReference type="Pfam" id="PF00270">
    <property type="entry name" value="DEAD"/>
    <property type="match status" value="1"/>
</dbReference>
<evidence type="ECO:0000256" key="5">
    <source>
        <dbReference type="ARBA" id="ARBA00022517"/>
    </source>
</evidence>
<feature type="region of interest" description="Disordered" evidence="14">
    <location>
        <begin position="800"/>
        <end position="894"/>
    </location>
</feature>
<feature type="region of interest" description="Disordered" evidence="14">
    <location>
        <begin position="369"/>
        <end position="418"/>
    </location>
</feature>
<evidence type="ECO:0000256" key="14">
    <source>
        <dbReference type="SAM" id="MobiDB-lite"/>
    </source>
</evidence>
<comment type="subcellular location">
    <subcellularLocation>
        <location evidence="2">Nucleus</location>
    </subcellularLocation>
</comment>
<dbReference type="PROSITE" id="PS51195">
    <property type="entry name" value="Q_MOTIF"/>
    <property type="match status" value="1"/>
</dbReference>
<feature type="compositionally biased region" description="Gly residues" evidence="14">
    <location>
        <begin position="807"/>
        <end position="819"/>
    </location>
</feature>
<dbReference type="CDD" id="cd18787">
    <property type="entry name" value="SF2_C_DEAD"/>
    <property type="match status" value="1"/>
</dbReference>
<feature type="domain" description="Helicase C-terminal" evidence="16">
    <location>
        <begin position="415"/>
        <end position="560"/>
    </location>
</feature>
<evidence type="ECO:0000313" key="20">
    <source>
        <dbReference type="Proteomes" id="UP000077671"/>
    </source>
</evidence>
<keyword evidence="7" id="KW-0378">Hydrolase</keyword>
<dbReference type="EMBL" id="LWDD02000027">
    <property type="protein sequence ID" value="KAE8265141.1"/>
    <property type="molecule type" value="Genomic_DNA"/>
</dbReference>
<dbReference type="Pfam" id="PF00271">
    <property type="entry name" value="Helicase_C"/>
    <property type="match status" value="1"/>
</dbReference>
<feature type="compositionally biased region" description="Acidic residues" evidence="14">
    <location>
        <begin position="871"/>
        <end position="882"/>
    </location>
</feature>
<dbReference type="GO" id="GO:0003724">
    <property type="term" value="F:RNA helicase activity"/>
    <property type="evidence" value="ECO:0007669"/>
    <property type="project" value="UniProtKB-EC"/>
</dbReference>
<keyword evidence="6" id="KW-0547">Nucleotide-binding</keyword>
<dbReference type="PROSITE" id="PS00039">
    <property type="entry name" value="DEAD_ATP_HELICASE"/>
    <property type="match status" value="1"/>
</dbReference>
<dbReference type="InterPro" id="IPR027417">
    <property type="entry name" value="P-loop_NTPase"/>
</dbReference>
<keyword evidence="11" id="KW-0539">Nucleus</keyword>
<dbReference type="Proteomes" id="UP000836402">
    <property type="component" value="Unassembled WGS sequence"/>
</dbReference>
<evidence type="ECO:0000313" key="19">
    <source>
        <dbReference type="EMBL" id="KAE8265141.1"/>
    </source>
</evidence>
<protein>
    <recommendedName>
        <fullName evidence="4">RNA helicase</fullName>
        <ecNumber evidence="4">3.6.4.13</ecNumber>
    </recommendedName>
</protein>
<accession>A0A177VH22</accession>
<keyword evidence="21" id="KW-1185">Reference proteome</keyword>
<evidence type="ECO:0000256" key="13">
    <source>
        <dbReference type="PROSITE-ProRule" id="PRU00552"/>
    </source>
</evidence>
<feature type="short sequence motif" description="Q motif" evidence="13">
    <location>
        <begin position="96"/>
        <end position="124"/>
    </location>
</feature>
<feature type="compositionally biased region" description="Basic and acidic residues" evidence="14">
    <location>
        <begin position="1041"/>
        <end position="1063"/>
    </location>
</feature>
<dbReference type="GO" id="GO:0005524">
    <property type="term" value="F:ATP binding"/>
    <property type="evidence" value="ECO:0007669"/>
    <property type="project" value="UniProtKB-KW"/>
</dbReference>
<organism evidence="19 20">
    <name type="scientific">Tilletia caries</name>
    <name type="common">wheat bunt fungus</name>
    <dbReference type="NCBI Taxonomy" id="13290"/>
    <lineage>
        <taxon>Eukaryota</taxon>
        <taxon>Fungi</taxon>
        <taxon>Dikarya</taxon>
        <taxon>Basidiomycota</taxon>
        <taxon>Ustilaginomycotina</taxon>
        <taxon>Exobasidiomycetes</taxon>
        <taxon>Tilletiales</taxon>
        <taxon>Tilletiaceae</taxon>
        <taxon>Tilletia</taxon>
    </lineage>
</organism>
<reference evidence="19" key="2">
    <citation type="journal article" date="2019" name="IMA Fungus">
        <title>Genome sequencing and comparison of five Tilletia species to identify candidate genes for the detection of regulated species infecting wheat.</title>
        <authorList>
            <person name="Nguyen H.D.T."/>
            <person name="Sultana T."/>
            <person name="Kesanakurti P."/>
            <person name="Hambleton S."/>
        </authorList>
    </citation>
    <scope>NUCLEOTIDE SEQUENCE</scope>
    <source>
        <strain evidence="19">DAOMC 238032</strain>
    </source>
</reference>
<feature type="compositionally biased region" description="Basic and acidic residues" evidence="14">
    <location>
        <begin position="991"/>
        <end position="1012"/>
    </location>
</feature>
<dbReference type="InterPro" id="IPR000629">
    <property type="entry name" value="RNA-helicase_DEAD-box_CS"/>
</dbReference>
<feature type="compositionally biased region" description="Gly residues" evidence="14">
    <location>
        <begin position="388"/>
        <end position="397"/>
    </location>
</feature>
<reference evidence="19" key="1">
    <citation type="submission" date="2016-04" db="EMBL/GenBank/DDBJ databases">
        <authorList>
            <person name="Nguyen H.D."/>
            <person name="Kesanakurti P."/>
            <person name="Cullis J."/>
            <person name="Levesque C.A."/>
            <person name="Hambleton S."/>
        </authorList>
    </citation>
    <scope>NUCLEOTIDE SEQUENCE</scope>
    <source>
        <strain evidence="19">DAOMC 238032</strain>
    </source>
</reference>
<dbReference type="SMART" id="SM00487">
    <property type="entry name" value="DEXDc"/>
    <property type="match status" value="1"/>
</dbReference>
<dbReference type="InterPro" id="IPR050079">
    <property type="entry name" value="DEAD_box_RNA_helicase"/>
</dbReference>
<dbReference type="GO" id="GO:0016787">
    <property type="term" value="F:hydrolase activity"/>
    <property type="evidence" value="ECO:0007669"/>
    <property type="project" value="UniProtKB-KW"/>
</dbReference>
<evidence type="ECO:0000256" key="11">
    <source>
        <dbReference type="ARBA" id="ARBA00023242"/>
    </source>
</evidence>
<evidence type="ECO:0000256" key="1">
    <source>
        <dbReference type="ARBA" id="ARBA00003706"/>
    </source>
</evidence>
<comment type="similarity">
    <text evidence="3">Belongs to the DEAD box helicase family. DDX54/DBP10 subfamily.</text>
</comment>
<feature type="compositionally biased region" description="Basic residues" evidence="14">
    <location>
        <begin position="398"/>
        <end position="408"/>
    </location>
</feature>
<evidence type="ECO:0000313" key="18">
    <source>
        <dbReference type="EMBL" id="CAD6906543.1"/>
    </source>
</evidence>
<evidence type="ECO:0000256" key="10">
    <source>
        <dbReference type="ARBA" id="ARBA00022884"/>
    </source>
</evidence>
<dbReference type="Proteomes" id="UP000077671">
    <property type="component" value="Unassembled WGS sequence"/>
</dbReference>
<proteinExistence type="inferred from homology"/>
<comment type="catalytic activity">
    <reaction evidence="12">
        <text>ATP + H2O = ADP + phosphate + H(+)</text>
        <dbReference type="Rhea" id="RHEA:13065"/>
        <dbReference type="ChEBI" id="CHEBI:15377"/>
        <dbReference type="ChEBI" id="CHEBI:15378"/>
        <dbReference type="ChEBI" id="CHEBI:30616"/>
        <dbReference type="ChEBI" id="CHEBI:43474"/>
        <dbReference type="ChEBI" id="CHEBI:456216"/>
        <dbReference type="EC" id="3.6.4.13"/>
    </reaction>
</comment>
<keyword evidence="10" id="KW-0694">RNA-binding</keyword>
<feature type="compositionally biased region" description="Low complexity" evidence="14">
    <location>
        <begin position="709"/>
        <end position="727"/>
    </location>
</feature>
<evidence type="ECO:0000313" key="21">
    <source>
        <dbReference type="Proteomes" id="UP000836402"/>
    </source>
</evidence>
<keyword evidence="8" id="KW-0347">Helicase</keyword>
<dbReference type="PANTHER" id="PTHR47959">
    <property type="entry name" value="ATP-DEPENDENT RNA HELICASE RHLE-RELATED"/>
    <property type="match status" value="1"/>
</dbReference>
<dbReference type="InterPro" id="IPR011545">
    <property type="entry name" value="DEAD/DEAH_box_helicase_dom"/>
</dbReference>
<dbReference type="SMART" id="SM00490">
    <property type="entry name" value="HELICc"/>
    <property type="match status" value="1"/>
</dbReference>
<name>A0A177VH22_9BASI</name>
<comment type="caution">
    <text evidence="19">The sequence shown here is derived from an EMBL/GenBank/DDBJ whole genome shotgun (WGS) entry which is preliminary data.</text>
</comment>
<evidence type="ECO:0000256" key="9">
    <source>
        <dbReference type="ARBA" id="ARBA00022840"/>
    </source>
</evidence>
<dbReference type="InterPro" id="IPR014014">
    <property type="entry name" value="RNA_helicase_DEAD_Q_motif"/>
</dbReference>
<dbReference type="InterPro" id="IPR012541">
    <property type="entry name" value="DBP10_C"/>
</dbReference>
<feature type="region of interest" description="Disordered" evidence="14">
    <location>
        <begin position="704"/>
        <end position="727"/>
    </location>
</feature>
<evidence type="ECO:0000256" key="3">
    <source>
        <dbReference type="ARBA" id="ARBA00010379"/>
    </source>
</evidence>
<dbReference type="EMBL" id="CAJHJG010000843">
    <property type="protein sequence ID" value="CAD6906543.1"/>
    <property type="molecule type" value="Genomic_DNA"/>
</dbReference>
<feature type="domain" description="Helicase ATP-binding" evidence="15">
    <location>
        <begin position="129"/>
        <end position="322"/>
    </location>
</feature>
<dbReference type="EC" id="3.6.4.13" evidence="4"/>
<dbReference type="PANTHER" id="PTHR47959:SF8">
    <property type="entry name" value="RNA HELICASE"/>
    <property type="match status" value="1"/>
</dbReference>
<dbReference type="SUPFAM" id="SSF52540">
    <property type="entry name" value="P-loop containing nucleoside triphosphate hydrolases"/>
    <property type="match status" value="2"/>
</dbReference>
<dbReference type="AlphaFoldDB" id="A0A177VH22"/>
<keyword evidence="9" id="KW-0067">ATP-binding</keyword>
<evidence type="ECO:0000256" key="12">
    <source>
        <dbReference type="ARBA" id="ARBA00047984"/>
    </source>
</evidence>
<evidence type="ECO:0000256" key="7">
    <source>
        <dbReference type="ARBA" id="ARBA00022801"/>
    </source>
</evidence>
<dbReference type="InterPro" id="IPR014001">
    <property type="entry name" value="Helicase_ATP-bd"/>
</dbReference>
<evidence type="ECO:0000256" key="4">
    <source>
        <dbReference type="ARBA" id="ARBA00012552"/>
    </source>
</evidence>
<evidence type="ECO:0000259" key="16">
    <source>
        <dbReference type="PROSITE" id="PS51194"/>
    </source>
</evidence>
<dbReference type="Pfam" id="PF08147">
    <property type="entry name" value="DBP10CT"/>
    <property type="match status" value="1"/>
</dbReference>
<dbReference type="GO" id="GO:0005730">
    <property type="term" value="C:nucleolus"/>
    <property type="evidence" value="ECO:0007669"/>
    <property type="project" value="UniProtKB-SubCell"/>
</dbReference>
<evidence type="ECO:0000259" key="17">
    <source>
        <dbReference type="PROSITE" id="PS51195"/>
    </source>
</evidence>
<dbReference type="GO" id="GO:0010467">
    <property type="term" value="P:gene expression"/>
    <property type="evidence" value="ECO:0007669"/>
    <property type="project" value="UniProtKB-ARBA"/>
</dbReference>
<comment type="function">
    <text evidence="1">ATP-binding RNA helicase involved in the biogenesis of 60S ribosomal subunits and is required for the normal formation of 25S and 5.8S rRNAs.</text>
</comment>
<dbReference type="GO" id="GO:0005829">
    <property type="term" value="C:cytosol"/>
    <property type="evidence" value="ECO:0007669"/>
    <property type="project" value="TreeGrafter"/>
</dbReference>
<dbReference type="InterPro" id="IPR001650">
    <property type="entry name" value="Helicase_C-like"/>
</dbReference>
<feature type="compositionally biased region" description="Basic residues" evidence="14">
    <location>
        <begin position="1153"/>
        <end position="1171"/>
    </location>
</feature>
<sequence>MARALDFLASDDEDGGNTALTSQKSAFDKASNAPRSSRNDDDDDAQGDSAFIAAAHIAQNKKAATQVVKDSMLKGKSGSKKAASKAAAAGGLTGGGSFQSMGINPSLVRSLLLRGYANPTPIQRVAIPAILEQPTRDVVGMARTGSGKTLAYTIPLIQHLNGRHSTSFGVKALILCPSRELALQILRVGKDLARGWKGGADGAEGGDDPSGLQRSEAIRWALIVGGEGMDEQFALMANNPDVVIATPGRLLHLAVEMNLDLSSVSYVVFDEADRLFEMGFAEQLTELLHRLPLHRQTLLFSATLPKSMVDFARAGLGENPKLVRLDVDSKVSAELRMGFFSIKPAEKDAALLILLKDLIGVPYGAQEAPDAELEEAHKGHSDDEDGGRSGSRNGGKGKFGKGKGKGKGGRSAQAGAISGADQLRPHQTIIFCATKHHVEYLLLLLTTAGYACSHIYSSLDQAARSLQMARFRRGETSLLIVTDVAARGIDLPVLEHVINYDFPTQPRVFVHRVGRTARAGRKGWAWSLVTNAELAFLLDLQLFLARPLVPSPSPSITSSGKAGDEAEAEILDCAGSLVLGTLSRESLDQQNEYIASGLTNADSAVAVALPALRAVVKRAQSMYERSQTKASQESYRRAKEMVKAAEASALGVALAQQGHAQSQIMVTRAKKAAVVSWRLAGTPLEEDGIHDVLRRPHAYGLNPLPAARANNGAAKSSAEGGASQQQDNAKMAVARAALLAKVSAFSPAETVFEQSTGKNRAASSNSAAAALEAAALMRERRKVLEKKRAKAAFGQKKEEMELLEDVTGGGEVGGGAGGGGEEEGEKDGMDVDQVEGDKEVAMADEKDIQDLFGVEAATKESKKRKRAEAEIASDSEDEDVSDGESGVPTKGKFRDPRFYLDYQQKDAMTERGYSLANAKGSSFVEQARLATFGLSTDEATLGTQTQRVNAQRWDTKKSKFIRGDGVGSDNKKLIRTESGARLPASFRSGRWEEWKKEKRVEMPKVGERELERSAGGGGGGGGPSSSSGGKTFRHTSMKAPKPLDKLSKDYDFKLKQRQRRDADAAGGGGGDTSFASSSGPARGGKNFSQGRGGHTGDSGGASTRGGGGRGGGAGRGGARGRGGKSAGGTTRGGPKARNELRSASDIQKNRALLAKRKEKNARPSKKKARRK</sequence>
<evidence type="ECO:0000256" key="6">
    <source>
        <dbReference type="ARBA" id="ARBA00022741"/>
    </source>
</evidence>
<feature type="region of interest" description="Disordered" evidence="14">
    <location>
        <begin position="1"/>
        <end position="46"/>
    </location>
</feature>